<dbReference type="AlphaFoldDB" id="A0A2U1Q720"/>
<name>A0A2U1Q720_ARTAN</name>
<accession>A0A2U1Q720</accession>
<dbReference type="EMBL" id="PKPP01000358">
    <property type="protein sequence ID" value="PWA93763.1"/>
    <property type="molecule type" value="Genomic_DNA"/>
</dbReference>
<keyword evidence="3" id="KW-1185">Reference proteome</keyword>
<dbReference type="SUPFAM" id="SSF53098">
    <property type="entry name" value="Ribonuclease H-like"/>
    <property type="match status" value="1"/>
</dbReference>
<reference evidence="2 3" key="1">
    <citation type="journal article" date="2018" name="Mol. Plant">
        <title>The genome of Artemisia annua provides insight into the evolution of Asteraceae family and artemisinin biosynthesis.</title>
        <authorList>
            <person name="Shen Q."/>
            <person name="Zhang L."/>
            <person name="Liao Z."/>
            <person name="Wang S."/>
            <person name="Yan T."/>
            <person name="Shi P."/>
            <person name="Liu M."/>
            <person name="Fu X."/>
            <person name="Pan Q."/>
            <person name="Wang Y."/>
            <person name="Lv Z."/>
            <person name="Lu X."/>
            <person name="Zhang F."/>
            <person name="Jiang W."/>
            <person name="Ma Y."/>
            <person name="Chen M."/>
            <person name="Hao X."/>
            <person name="Li L."/>
            <person name="Tang Y."/>
            <person name="Lv G."/>
            <person name="Zhou Y."/>
            <person name="Sun X."/>
            <person name="Brodelius P.E."/>
            <person name="Rose J.K.C."/>
            <person name="Tang K."/>
        </authorList>
    </citation>
    <scope>NUCLEOTIDE SEQUENCE [LARGE SCALE GENOMIC DNA]</scope>
    <source>
        <strain evidence="3">cv. Huhao1</strain>
        <tissue evidence="2">Leaf</tissue>
    </source>
</reference>
<protein>
    <recommendedName>
        <fullName evidence="1">DUF659 domain-containing protein</fullName>
    </recommendedName>
</protein>
<gene>
    <name evidence="2" type="ORF">CTI12_AA067530</name>
</gene>
<dbReference type="PANTHER" id="PTHR32166">
    <property type="entry name" value="OSJNBA0013A04.12 PROTEIN"/>
    <property type="match status" value="1"/>
</dbReference>
<dbReference type="InterPro" id="IPR012337">
    <property type="entry name" value="RNaseH-like_sf"/>
</dbReference>
<evidence type="ECO:0000313" key="2">
    <source>
        <dbReference type="EMBL" id="PWA93763.1"/>
    </source>
</evidence>
<dbReference type="InterPro" id="IPR007021">
    <property type="entry name" value="DUF659"/>
</dbReference>
<dbReference type="OrthoDB" id="1937290at2759"/>
<comment type="caution">
    <text evidence="2">The sequence shown here is derived from an EMBL/GenBank/DDBJ whole genome shotgun (WGS) entry which is preliminary data.</text>
</comment>
<feature type="domain" description="DUF659" evidence="1">
    <location>
        <begin position="16"/>
        <end position="88"/>
    </location>
</feature>
<proteinExistence type="predicted"/>
<dbReference type="STRING" id="35608.A0A2U1Q720"/>
<evidence type="ECO:0000313" key="3">
    <source>
        <dbReference type="Proteomes" id="UP000245207"/>
    </source>
</evidence>
<dbReference type="PANTHER" id="PTHR32166:SF123">
    <property type="entry name" value="BED-TYPE DOMAIN-CONTAINING PROTEIN"/>
    <property type="match status" value="1"/>
</dbReference>
<dbReference type="Pfam" id="PF04937">
    <property type="entry name" value="DUF659"/>
    <property type="match status" value="1"/>
</dbReference>
<dbReference type="Proteomes" id="UP000245207">
    <property type="component" value="Unassembled WGS sequence"/>
</dbReference>
<sequence length="251" mass="29231">MVVAINKAPAAYKALSSEKARTVLLNGCARDVEKDLVPIKDTWYTQGVSIVSDGRSNVKHKPLINILVANRRGATFMYAEDFSGVKKQGLLERKWKRYTNTSLGFHVMLNLIFKDLAKEFVWLPDTYKSGKMIVKYFLKHTQALSIFRPNSHLKLLKVAKTRFSSHYILLKRLKHCRETLTITIVLNSWRDWAKNGYENTRKIGQIVCETIRSNEFWEEVDRILARTKLIFLLIKFCDEGVRKWENCMKGW</sequence>
<evidence type="ECO:0000259" key="1">
    <source>
        <dbReference type="Pfam" id="PF04937"/>
    </source>
</evidence>
<organism evidence="2 3">
    <name type="scientific">Artemisia annua</name>
    <name type="common">Sweet wormwood</name>
    <dbReference type="NCBI Taxonomy" id="35608"/>
    <lineage>
        <taxon>Eukaryota</taxon>
        <taxon>Viridiplantae</taxon>
        <taxon>Streptophyta</taxon>
        <taxon>Embryophyta</taxon>
        <taxon>Tracheophyta</taxon>
        <taxon>Spermatophyta</taxon>
        <taxon>Magnoliopsida</taxon>
        <taxon>eudicotyledons</taxon>
        <taxon>Gunneridae</taxon>
        <taxon>Pentapetalae</taxon>
        <taxon>asterids</taxon>
        <taxon>campanulids</taxon>
        <taxon>Asterales</taxon>
        <taxon>Asteraceae</taxon>
        <taxon>Asteroideae</taxon>
        <taxon>Anthemideae</taxon>
        <taxon>Artemisiinae</taxon>
        <taxon>Artemisia</taxon>
    </lineage>
</organism>